<dbReference type="GO" id="GO:0016094">
    <property type="term" value="P:polyprenol biosynthetic process"/>
    <property type="evidence" value="ECO:0007669"/>
    <property type="project" value="TreeGrafter"/>
</dbReference>
<feature type="binding site" evidence="2">
    <location>
        <position position="73"/>
    </location>
    <ligand>
        <name>substrate</name>
    </ligand>
</feature>
<reference evidence="3 4" key="1">
    <citation type="submission" date="2018-06" db="EMBL/GenBank/DDBJ databases">
        <title>Nitrincola tibetense sp. nov., isolated from Lake XuguoCo on Tibetan Plateau.</title>
        <authorList>
            <person name="Xing P."/>
        </authorList>
    </citation>
    <scope>NUCLEOTIDE SEQUENCE [LARGE SCALE GENOMIC DNA]</scope>
    <source>
        <strain evidence="4">xg18</strain>
    </source>
</reference>
<feature type="binding site" evidence="2">
    <location>
        <position position="41"/>
    </location>
    <ligand>
        <name>substrate</name>
    </ligand>
</feature>
<feature type="binding site" evidence="2">
    <location>
        <begin position="69"/>
        <end position="71"/>
    </location>
    <ligand>
        <name>substrate</name>
    </ligand>
</feature>
<evidence type="ECO:0000313" key="3">
    <source>
        <dbReference type="EMBL" id="RAU17164.1"/>
    </source>
</evidence>
<comment type="caution">
    <text evidence="3">The sequence shown here is derived from an EMBL/GenBank/DDBJ whole genome shotgun (WGS) entry which is preliminary data.</text>
</comment>
<keyword evidence="1 2" id="KW-0808">Transferase</keyword>
<dbReference type="AlphaFoldDB" id="A0A364NJE6"/>
<dbReference type="GO" id="GO:0008360">
    <property type="term" value="P:regulation of cell shape"/>
    <property type="evidence" value="ECO:0007669"/>
    <property type="project" value="UniProtKB-KW"/>
</dbReference>
<organism evidence="3 4">
    <name type="scientific">Nitrincola tibetensis</name>
    <dbReference type="NCBI Taxonomy" id="2219697"/>
    <lineage>
        <taxon>Bacteria</taxon>
        <taxon>Pseudomonadati</taxon>
        <taxon>Pseudomonadota</taxon>
        <taxon>Gammaproteobacteria</taxon>
        <taxon>Oceanospirillales</taxon>
        <taxon>Oceanospirillaceae</taxon>
        <taxon>Nitrincola</taxon>
    </lineage>
</organism>
<dbReference type="CDD" id="cd00475">
    <property type="entry name" value="Cis_IPPS"/>
    <property type="match status" value="1"/>
</dbReference>
<feature type="binding site" evidence="2">
    <location>
        <begin position="25"/>
        <end position="28"/>
    </location>
    <ligand>
        <name>substrate</name>
    </ligand>
</feature>
<comment type="subunit">
    <text evidence="2">Homodimer.</text>
</comment>
<dbReference type="GO" id="GO:0009252">
    <property type="term" value="P:peptidoglycan biosynthetic process"/>
    <property type="evidence" value="ECO:0007669"/>
    <property type="project" value="UniProtKB-UniRule"/>
</dbReference>
<accession>A0A364NJE6</accession>
<dbReference type="RefSeq" id="WP_112160066.1">
    <property type="nucleotide sequence ID" value="NZ_QKRX01000012.1"/>
</dbReference>
<dbReference type="HAMAP" id="MF_01139">
    <property type="entry name" value="ISPT"/>
    <property type="match status" value="1"/>
</dbReference>
<evidence type="ECO:0000256" key="1">
    <source>
        <dbReference type="ARBA" id="ARBA00022679"/>
    </source>
</evidence>
<comment type="function">
    <text evidence="2">Catalyzes the sequential condensation of isopentenyl diphosphate (IPP) with (2E,6E)-farnesyl diphosphate (E,E-FPP) to yield (2Z,6Z,10Z,14Z,18Z,22Z,26Z,30Z,34E,38E)-undecaprenyl diphosphate (di-trans,octa-cis-UPP). UPP is the precursor of glycosyl carrier lipid in the biosynthesis of bacterial cell wall polysaccharide components such as peptidoglycan and lipopolysaccharide.</text>
</comment>
<dbReference type="EMBL" id="QKRX01000012">
    <property type="protein sequence ID" value="RAU17164.1"/>
    <property type="molecule type" value="Genomic_DNA"/>
</dbReference>
<feature type="binding site" evidence="2">
    <location>
        <position position="24"/>
    </location>
    <ligand>
        <name>Mg(2+)</name>
        <dbReference type="ChEBI" id="CHEBI:18420"/>
    </ligand>
</feature>
<feature type="active site" description="Proton acceptor" evidence="2">
    <location>
        <position position="72"/>
    </location>
</feature>
<feature type="binding site" evidence="2">
    <location>
        <position position="29"/>
    </location>
    <ligand>
        <name>substrate</name>
    </ligand>
</feature>
<name>A0A364NJE6_9GAMM</name>
<dbReference type="GO" id="GO:0071555">
    <property type="term" value="P:cell wall organization"/>
    <property type="evidence" value="ECO:0007669"/>
    <property type="project" value="UniProtKB-KW"/>
</dbReference>
<sequence length="254" mass="28734">MSNQMTLTSIPNASVPRHIAIIMDGNNRWAKQHRLPGLAGHKAGVASVRSVIEGCLEEGVSVLTLFAFSSENWKRPEPEVSGLMELFFISLNREVKKLNKHGIRLNIIGDRSRFSMKLQEKMKAAEALTENNTKLILNVAANYGGRWDITNAAKCIAERCLEGQMTPSEINETTFHDFTSLANFPDPDLCIRTGGEKRISNFLIWQMAYAELYFSDSYWPDFDKHHLSSAIKDYSQRQRRFGKTGEQIEANHIA</sequence>
<feature type="active site" evidence="2">
    <location>
        <position position="24"/>
    </location>
</feature>
<gene>
    <name evidence="2 3" type="primary">uppS</name>
    <name evidence="3" type="ORF">DN062_14765</name>
</gene>
<keyword evidence="2" id="KW-0460">Magnesium</keyword>
<evidence type="ECO:0000256" key="2">
    <source>
        <dbReference type="HAMAP-Rule" id="MF_01139"/>
    </source>
</evidence>
<dbReference type="Proteomes" id="UP000250744">
    <property type="component" value="Unassembled WGS sequence"/>
</dbReference>
<dbReference type="PANTHER" id="PTHR10291:SF0">
    <property type="entry name" value="DEHYDRODOLICHYL DIPHOSPHATE SYNTHASE 2"/>
    <property type="match status" value="1"/>
</dbReference>
<feature type="binding site" evidence="2">
    <location>
        <position position="75"/>
    </location>
    <ligand>
        <name>substrate</name>
    </ligand>
</feature>
<evidence type="ECO:0000313" key="4">
    <source>
        <dbReference type="Proteomes" id="UP000250744"/>
    </source>
</evidence>
<keyword evidence="2" id="KW-0961">Cell wall biogenesis/degradation</keyword>
<feature type="binding site" evidence="2">
    <location>
        <position position="211"/>
    </location>
    <ligand>
        <name>Mg(2+)</name>
        <dbReference type="ChEBI" id="CHEBI:18420"/>
    </ligand>
</feature>
<dbReference type="GO" id="GO:0005829">
    <property type="term" value="C:cytosol"/>
    <property type="evidence" value="ECO:0007669"/>
    <property type="project" value="TreeGrafter"/>
</dbReference>
<dbReference type="SUPFAM" id="SSF64005">
    <property type="entry name" value="Undecaprenyl diphosphate synthase"/>
    <property type="match status" value="1"/>
</dbReference>
<dbReference type="EC" id="2.5.1.31" evidence="2"/>
<dbReference type="Pfam" id="PF01255">
    <property type="entry name" value="Prenyltransf"/>
    <property type="match status" value="1"/>
</dbReference>
<dbReference type="GO" id="GO:0008834">
    <property type="term" value="F:ditrans,polycis-undecaprenyl-diphosphate synthase [(2E,6E)-farnesyl-diphosphate specific] activity"/>
    <property type="evidence" value="ECO:0007669"/>
    <property type="project" value="UniProtKB-UniRule"/>
</dbReference>
<dbReference type="NCBIfam" id="TIGR00055">
    <property type="entry name" value="uppS"/>
    <property type="match status" value="1"/>
</dbReference>
<comment type="similarity">
    <text evidence="2">Belongs to the UPP synthase family.</text>
</comment>
<feature type="binding site" evidence="2">
    <location>
        <begin position="198"/>
        <end position="200"/>
    </location>
    <ligand>
        <name>substrate</name>
    </ligand>
</feature>
<dbReference type="GO" id="GO:0000287">
    <property type="term" value="F:magnesium ion binding"/>
    <property type="evidence" value="ECO:0007669"/>
    <property type="project" value="UniProtKB-UniRule"/>
</dbReference>
<keyword evidence="2" id="KW-0479">Metal-binding</keyword>
<protein>
    <recommendedName>
        <fullName evidence="2">Ditrans,polycis-undecaprenyl-diphosphate synthase ((2E,6E)-farnesyl-diphosphate specific)</fullName>
        <ecNumber evidence="2">2.5.1.31</ecNumber>
    </recommendedName>
    <alternativeName>
        <fullName evidence="2">Ditrans,polycis-undecaprenylcistransferase</fullName>
    </alternativeName>
    <alternativeName>
        <fullName evidence="2">Undecaprenyl diphosphate synthase</fullName>
        <shortName evidence="2">UDS</shortName>
    </alternativeName>
    <alternativeName>
        <fullName evidence="2">Undecaprenyl pyrophosphate synthase</fullName>
        <shortName evidence="2">UPP synthase</shortName>
    </alternativeName>
</protein>
<dbReference type="Gene3D" id="3.40.1180.10">
    <property type="entry name" value="Decaprenyl diphosphate synthase-like"/>
    <property type="match status" value="1"/>
</dbReference>
<dbReference type="InterPro" id="IPR001441">
    <property type="entry name" value="UPP_synth-like"/>
</dbReference>
<dbReference type="PANTHER" id="PTHR10291">
    <property type="entry name" value="DEHYDRODOLICHYL DIPHOSPHATE SYNTHASE FAMILY MEMBER"/>
    <property type="match status" value="1"/>
</dbReference>
<dbReference type="PROSITE" id="PS01066">
    <property type="entry name" value="UPP_SYNTHASE"/>
    <property type="match status" value="1"/>
</dbReference>
<comment type="catalytic activity">
    <reaction evidence="2">
        <text>8 isopentenyl diphosphate + (2E,6E)-farnesyl diphosphate = di-trans,octa-cis-undecaprenyl diphosphate + 8 diphosphate</text>
        <dbReference type="Rhea" id="RHEA:27551"/>
        <dbReference type="ChEBI" id="CHEBI:33019"/>
        <dbReference type="ChEBI" id="CHEBI:58405"/>
        <dbReference type="ChEBI" id="CHEBI:128769"/>
        <dbReference type="ChEBI" id="CHEBI:175763"/>
        <dbReference type="EC" id="2.5.1.31"/>
    </reaction>
</comment>
<dbReference type="OrthoDB" id="4191603at2"/>
<keyword evidence="2" id="KW-0573">Peptidoglycan synthesis</keyword>
<comment type="cofactor">
    <cofactor evidence="2">
        <name>Mg(2+)</name>
        <dbReference type="ChEBI" id="CHEBI:18420"/>
    </cofactor>
    <text evidence="2">Binds 2 magnesium ions per subunit.</text>
</comment>
<proteinExistence type="inferred from homology"/>
<dbReference type="InterPro" id="IPR018520">
    <property type="entry name" value="UPP_synth-like_CS"/>
</dbReference>
<keyword evidence="4" id="KW-1185">Reference proteome</keyword>
<feature type="binding site" evidence="2">
    <location>
        <position position="192"/>
    </location>
    <ligand>
        <name>substrate</name>
    </ligand>
</feature>
<keyword evidence="2" id="KW-0133">Cell shape</keyword>
<comment type="caution">
    <text evidence="2">Lacks conserved residue(s) required for the propagation of feature annotation.</text>
</comment>
<dbReference type="InterPro" id="IPR036424">
    <property type="entry name" value="UPP_synth-like_sf"/>
</dbReference>
<dbReference type="FunFam" id="3.40.1180.10:FF:000001">
    <property type="entry name" value="(2E,6E)-farnesyl-diphosphate-specific ditrans,polycis-undecaprenyl-diphosphate synthase"/>
    <property type="match status" value="1"/>
</dbReference>